<protein>
    <submittedName>
        <fullName evidence="2">Type 1 capsular polysaccharide biosynthesis protein</fullName>
        <ecNumber evidence="2">2.4.1.-</ecNumber>
    </submittedName>
</protein>
<organism evidence="3">
    <name type="scientific">Lactobacillus acidophilus (strain ATCC 700396 / NCK56 / N2 / NCFM)</name>
    <dbReference type="NCBI Taxonomy" id="272621"/>
    <lineage>
        <taxon>Bacteria</taxon>
        <taxon>Bacillati</taxon>
        <taxon>Bacillota</taxon>
        <taxon>Bacilli</taxon>
        <taxon>Lactobacillales</taxon>
        <taxon>Lactobacillaceae</taxon>
        <taxon>Lactobacillus</taxon>
    </lineage>
</organism>
<gene>
    <name evidence="2" type="ordered locus">LBA1015</name>
</gene>
<dbReference type="PANTHER" id="PTHR45947:SF3">
    <property type="entry name" value="SULFOQUINOVOSYL TRANSFERASE SQD2"/>
    <property type="match status" value="1"/>
</dbReference>
<dbReference type="eggNOG" id="COG0438">
    <property type="taxonomic scope" value="Bacteria"/>
</dbReference>
<dbReference type="BioCyc" id="LACI272621:G1G49-1014-MONOMER"/>
<reference evidence="2 3" key="1">
    <citation type="journal article" date="2005" name="Proc. Natl. Acad. Sci. U.S.A.">
        <title>Complete genome sequence of the probiotic lactic acid bacterium Lactobacillus acidophilus NCFM.</title>
        <authorList>
            <person name="Altermann E."/>
            <person name="Russell W.M."/>
            <person name="Azcarate-Peril M.A."/>
            <person name="Barrangou R."/>
            <person name="Buck B.L."/>
            <person name="McAuliffe O."/>
            <person name="Souther N."/>
            <person name="Dobson A."/>
            <person name="Duong T."/>
            <person name="Callanan M."/>
            <person name="Lick S."/>
            <person name="Hamrick A."/>
            <person name="Cano R."/>
            <person name="Klaenhammer T.R."/>
        </authorList>
    </citation>
    <scope>NUCLEOTIDE SEQUENCE [LARGE SCALE GENOMIC DNA]</scope>
    <source>
        <strain evidence="3">ATCC 700396 / NCK56 / N2 / NCFM</strain>
    </source>
</reference>
<dbReference type="EMBL" id="CP000033">
    <property type="protein sequence ID" value="AAV42864.1"/>
    <property type="molecule type" value="Genomic_DNA"/>
</dbReference>
<dbReference type="SUPFAM" id="SSF53756">
    <property type="entry name" value="UDP-Glycosyltransferase/glycogen phosphorylase"/>
    <property type="match status" value="1"/>
</dbReference>
<dbReference type="CAZy" id="GT4">
    <property type="family name" value="Glycosyltransferase Family 4"/>
</dbReference>
<dbReference type="EC" id="2.4.1.-" evidence="2"/>
<dbReference type="KEGG" id="lac:LBA1015"/>
<proteinExistence type="predicted"/>
<dbReference type="STRING" id="272621.LBA1015"/>
<evidence type="ECO:0000313" key="3">
    <source>
        <dbReference type="Proteomes" id="UP000006381"/>
    </source>
</evidence>
<dbReference type="PANTHER" id="PTHR45947">
    <property type="entry name" value="SULFOQUINOVOSYL TRANSFERASE SQD2"/>
    <property type="match status" value="1"/>
</dbReference>
<dbReference type="OrthoDB" id="9802525at2"/>
<dbReference type="AlphaFoldDB" id="Q5FKB0"/>
<evidence type="ECO:0000313" key="2">
    <source>
        <dbReference type="EMBL" id="AAV42864.1"/>
    </source>
</evidence>
<dbReference type="HOGENOM" id="CLU_1048840_0_0_9"/>
<sequence>MPILNNQFGNWCFMTFFKVKSFKNCTALQVPTPKVAKWLKKNHFKQKLFIVSNGISEKFIQNPHKEKVGHPFTILCIGRFSHEKRQETLFKAMQLSKHTSEIRLIFAGQGPLEKEYAKLAKQLPKKPIMRYFAPADLKEIMFQTDLVVHCADVEIEGMACMEAFSSGCVSVIADSSLSSTVSYALSENNRFSAGDSRALAQKIDYWFEHPSELIKMRQEYRSYGKTLNVARSAKIALGNLENLTLK</sequence>
<name>Q5FKB0_LACAC</name>
<keyword evidence="2" id="KW-0808">Transferase</keyword>
<dbReference type="Pfam" id="PF00534">
    <property type="entry name" value="Glycos_transf_1"/>
    <property type="match status" value="1"/>
</dbReference>
<dbReference type="InterPro" id="IPR050194">
    <property type="entry name" value="Glycosyltransferase_grp1"/>
</dbReference>
<evidence type="ECO:0000259" key="1">
    <source>
        <dbReference type="Pfam" id="PF00534"/>
    </source>
</evidence>
<dbReference type="PATRIC" id="fig|272621.13.peg.964"/>
<dbReference type="Gene3D" id="3.40.50.2000">
    <property type="entry name" value="Glycogen Phosphorylase B"/>
    <property type="match status" value="1"/>
</dbReference>
<dbReference type="Proteomes" id="UP000006381">
    <property type="component" value="Chromosome"/>
</dbReference>
<feature type="domain" description="Glycosyl transferase family 1" evidence="1">
    <location>
        <begin position="66"/>
        <end position="225"/>
    </location>
</feature>
<accession>Q5FKB0</accession>
<keyword evidence="2" id="KW-0328">Glycosyltransferase</keyword>
<keyword evidence="3" id="KW-1185">Reference proteome</keyword>
<dbReference type="GO" id="GO:0016757">
    <property type="term" value="F:glycosyltransferase activity"/>
    <property type="evidence" value="ECO:0007669"/>
    <property type="project" value="UniProtKB-KW"/>
</dbReference>
<dbReference type="InterPro" id="IPR001296">
    <property type="entry name" value="Glyco_trans_1"/>
</dbReference>